<accession>A0A9D4C9S1</accession>
<keyword evidence="4 7" id="KW-0812">Transmembrane</keyword>
<evidence type="ECO:0000313" key="9">
    <source>
        <dbReference type="Proteomes" id="UP000828390"/>
    </source>
</evidence>
<evidence type="ECO:0000256" key="6">
    <source>
        <dbReference type="ARBA" id="ARBA00023136"/>
    </source>
</evidence>
<keyword evidence="9" id="KW-1185">Reference proteome</keyword>
<keyword evidence="6 7" id="KW-0472">Membrane</keyword>
<dbReference type="Proteomes" id="UP000828390">
    <property type="component" value="Unassembled WGS sequence"/>
</dbReference>
<comment type="caution">
    <text evidence="8">The sequence shown here is derived from an EMBL/GenBank/DDBJ whole genome shotgun (WGS) entry which is preliminary data.</text>
</comment>
<feature type="transmembrane region" description="Helical" evidence="7">
    <location>
        <begin position="446"/>
        <end position="468"/>
    </location>
</feature>
<feature type="transmembrane region" description="Helical" evidence="7">
    <location>
        <begin position="61"/>
        <end position="82"/>
    </location>
</feature>
<dbReference type="GO" id="GO:0005886">
    <property type="term" value="C:plasma membrane"/>
    <property type="evidence" value="ECO:0007669"/>
    <property type="project" value="UniProtKB-ARBA"/>
</dbReference>
<reference evidence="8" key="1">
    <citation type="journal article" date="2019" name="bioRxiv">
        <title>The Genome of the Zebra Mussel, Dreissena polymorpha: A Resource for Invasive Species Research.</title>
        <authorList>
            <person name="McCartney M.A."/>
            <person name="Auch B."/>
            <person name="Kono T."/>
            <person name="Mallez S."/>
            <person name="Zhang Y."/>
            <person name="Obille A."/>
            <person name="Becker A."/>
            <person name="Abrahante J.E."/>
            <person name="Garbe J."/>
            <person name="Badalamenti J.P."/>
            <person name="Herman A."/>
            <person name="Mangelson H."/>
            <person name="Liachko I."/>
            <person name="Sullivan S."/>
            <person name="Sone E.D."/>
            <person name="Koren S."/>
            <person name="Silverstein K.A.T."/>
            <person name="Beckman K.B."/>
            <person name="Gohl D.M."/>
        </authorList>
    </citation>
    <scope>NUCLEOTIDE SEQUENCE</scope>
    <source>
        <strain evidence="8">Duluth1</strain>
        <tissue evidence="8">Whole animal</tissue>
    </source>
</reference>
<gene>
    <name evidence="8" type="ORF">DPMN_062371</name>
</gene>
<dbReference type="InterPro" id="IPR006042">
    <property type="entry name" value="Xan_ur_permease"/>
</dbReference>
<evidence type="ECO:0000256" key="3">
    <source>
        <dbReference type="ARBA" id="ARBA00022448"/>
    </source>
</evidence>
<feature type="transmembrane region" description="Helical" evidence="7">
    <location>
        <begin position="474"/>
        <end position="493"/>
    </location>
</feature>
<dbReference type="GO" id="GO:0022857">
    <property type="term" value="F:transmembrane transporter activity"/>
    <property type="evidence" value="ECO:0007669"/>
    <property type="project" value="InterPro"/>
</dbReference>
<feature type="transmembrane region" description="Helical" evidence="7">
    <location>
        <begin position="505"/>
        <end position="523"/>
    </location>
</feature>
<comment type="subcellular location">
    <subcellularLocation>
        <location evidence="1">Membrane</location>
        <topology evidence="1">Multi-pass membrane protein</topology>
    </subcellularLocation>
</comment>
<dbReference type="AlphaFoldDB" id="A0A9D4C9S1"/>
<evidence type="ECO:0000256" key="7">
    <source>
        <dbReference type="SAM" id="Phobius"/>
    </source>
</evidence>
<evidence type="ECO:0000256" key="2">
    <source>
        <dbReference type="ARBA" id="ARBA00008821"/>
    </source>
</evidence>
<feature type="transmembrane region" description="Helical" evidence="7">
    <location>
        <begin position="538"/>
        <end position="557"/>
    </location>
</feature>
<feature type="transmembrane region" description="Helical" evidence="7">
    <location>
        <begin position="177"/>
        <end position="197"/>
    </location>
</feature>
<feature type="transmembrane region" description="Helical" evidence="7">
    <location>
        <begin position="233"/>
        <end position="252"/>
    </location>
</feature>
<sequence length="638" mass="69390">MSNKANGERKIPNSDGLNHHVINNIDVIKHVNTDVTSERNSNVIYGVDDVPPWYLCILLGFQHYLTAFGSTITVPLVLAPALCIDQDMVGLSEIISTIFFMSGIATLLQTTIGVRLPIIQGATFAFLTPTFSILALPRWECEYTKARETDPQLVNSTLPAPGSDAHREMWQSRIREIQGAIMVSSLFEVLIGFSGLIGFLLRFIGPLAITPTIALIGFGLFKEAADKASAQWYIAFMTMFLIALFSQYLRNIKIPCLVAERGKGCTTTRMPIFSLFPVLLAMIVSWIVCVILTASGAFPKVDGQWGYKARTDIKTAVLYESDWFRFPYPGQWGTPTVSTAAVFGMLAGVLSSMIESIGDYYACARLSGAPPPPVHAVNRGIGVEGICCVLAGAMGSGNGTTSYSENVGAIGITKVGSRRVVQVGGAIMYLFPCFLVSIPQVGSRRVVQVGGAIMIVLGCLGKFGALFVTIPDPVVGGMFMVMFGMITAVGISNLQYVDLNSSRNIFILGVSMFFGLSFPKWIAGNKAINTGSDVADQIISVLLGTSMFVGGMTGFILDNTIPGTDEERGITKWRQHGGDVGSDQSALRTYDIPFIQKYLDRVEFFRYLPFCPRFSMKCGKQIDTEEIEIPVANESQRL</sequence>
<evidence type="ECO:0000256" key="1">
    <source>
        <dbReference type="ARBA" id="ARBA00004141"/>
    </source>
</evidence>
<dbReference type="Pfam" id="PF00860">
    <property type="entry name" value="Xan_ur_permease"/>
    <property type="match status" value="2"/>
</dbReference>
<name>A0A9D4C9S1_DREPO</name>
<evidence type="ECO:0000256" key="4">
    <source>
        <dbReference type="ARBA" id="ARBA00022692"/>
    </source>
</evidence>
<feature type="transmembrane region" description="Helical" evidence="7">
    <location>
        <begin position="118"/>
        <end position="137"/>
    </location>
</feature>
<keyword evidence="5 7" id="KW-1133">Transmembrane helix</keyword>
<feature type="transmembrane region" description="Helical" evidence="7">
    <location>
        <begin position="94"/>
        <end position="112"/>
    </location>
</feature>
<proteinExistence type="inferred from homology"/>
<dbReference type="PROSITE" id="PS01116">
    <property type="entry name" value="XANTH_URACIL_PERMASE"/>
    <property type="match status" value="1"/>
</dbReference>
<dbReference type="EMBL" id="JAIWYP010000013">
    <property type="protein sequence ID" value="KAH3719534.1"/>
    <property type="molecule type" value="Genomic_DNA"/>
</dbReference>
<dbReference type="PANTHER" id="PTHR11119">
    <property type="entry name" value="XANTHINE-URACIL / VITAMIN C PERMEASE FAMILY MEMBER"/>
    <property type="match status" value="1"/>
</dbReference>
<evidence type="ECO:0008006" key="10">
    <source>
        <dbReference type="Google" id="ProtNLM"/>
    </source>
</evidence>
<comment type="similarity">
    <text evidence="2">Belongs to the nucleobase:cation symporter-2 (NCS2) (TC 2.A.40) family.</text>
</comment>
<evidence type="ECO:0000313" key="8">
    <source>
        <dbReference type="EMBL" id="KAH3719534.1"/>
    </source>
</evidence>
<evidence type="ECO:0000256" key="5">
    <source>
        <dbReference type="ARBA" id="ARBA00022989"/>
    </source>
</evidence>
<organism evidence="8 9">
    <name type="scientific">Dreissena polymorpha</name>
    <name type="common">Zebra mussel</name>
    <name type="synonym">Mytilus polymorpha</name>
    <dbReference type="NCBI Taxonomy" id="45954"/>
    <lineage>
        <taxon>Eukaryota</taxon>
        <taxon>Metazoa</taxon>
        <taxon>Spiralia</taxon>
        <taxon>Lophotrochozoa</taxon>
        <taxon>Mollusca</taxon>
        <taxon>Bivalvia</taxon>
        <taxon>Autobranchia</taxon>
        <taxon>Heteroconchia</taxon>
        <taxon>Euheterodonta</taxon>
        <taxon>Imparidentia</taxon>
        <taxon>Neoheterodontei</taxon>
        <taxon>Myida</taxon>
        <taxon>Dreissenoidea</taxon>
        <taxon>Dreissenidae</taxon>
        <taxon>Dreissena</taxon>
    </lineage>
</organism>
<dbReference type="InterPro" id="IPR006043">
    <property type="entry name" value="NCS2"/>
</dbReference>
<reference evidence="8" key="2">
    <citation type="submission" date="2020-11" db="EMBL/GenBank/DDBJ databases">
        <authorList>
            <person name="McCartney M.A."/>
            <person name="Auch B."/>
            <person name="Kono T."/>
            <person name="Mallez S."/>
            <person name="Becker A."/>
            <person name="Gohl D.M."/>
            <person name="Silverstein K.A.T."/>
            <person name="Koren S."/>
            <person name="Bechman K.B."/>
            <person name="Herman A."/>
            <person name="Abrahante J.E."/>
            <person name="Garbe J."/>
        </authorList>
    </citation>
    <scope>NUCLEOTIDE SEQUENCE</scope>
    <source>
        <strain evidence="8">Duluth1</strain>
        <tissue evidence="8">Whole animal</tissue>
    </source>
</reference>
<feature type="transmembrane region" description="Helical" evidence="7">
    <location>
        <begin position="272"/>
        <end position="298"/>
    </location>
</feature>
<protein>
    <recommendedName>
        <fullName evidence="10">Solute carrier family 23 member 2</fullName>
    </recommendedName>
</protein>
<keyword evidence="3" id="KW-0813">Transport</keyword>